<evidence type="ECO:0000259" key="9">
    <source>
        <dbReference type="Pfam" id="PF11919"/>
    </source>
</evidence>
<dbReference type="PANTHER" id="PTHR32170">
    <property type="entry name" value="PROTEASOME ACTIVATOR COMPLEX SUBUNIT 4"/>
    <property type="match status" value="1"/>
</dbReference>
<dbReference type="SUPFAM" id="SSF48371">
    <property type="entry name" value="ARM repeat"/>
    <property type="match status" value="2"/>
</dbReference>
<dbReference type="GO" id="GO:0010499">
    <property type="term" value="P:proteasomal ubiquitin-independent protein catabolic process"/>
    <property type="evidence" value="ECO:0007669"/>
    <property type="project" value="TreeGrafter"/>
</dbReference>
<dbReference type="GeneID" id="115887273"/>
<evidence type="ECO:0000256" key="3">
    <source>
        <dbReference type="ARBA" id="ARBA00005739"/>
    </source>
</evidence>
<comment type="similarity">
    <text evidence="3">Belongs to the BLM10 family.</text>
</comment>
<evidence type="ECO:0000256" key="6">
    <source>
        <dbReference type="ARBA" id="ARBA00022763"/>
    </source>
</evidence>
<dbReference type="Pfam" id="PF11919">
    <property type="entry name" value="PSME4_C"/>
    <property type="match status" value="1"/>
</dbReference>
<keyword evidence="12" id="KW-1185">Reference proteome</keyword>
<evidence type="ECO:0000259" key="11">
    <source>
        <dbReference type="Pfam" id="PF23096"/>
    </source>
</evidence>
<dbReference type="InterPro" id="IPR011989">
    <property type="entry name" value="ARM-like"/>
</dbReference>
<dbReference type="InterPro" id="IPR035309">
    <property type="entry name" value="PSME4"/>
</dbReference>
<gene>
    <name evidence="13" type="primary">LOC115887273</name>
</gene>
<dbReference type="Gene3D" id="1.25.10.10">
    <property type="entry name" value="Leucine-rich Repeat Variant"/>
    <property type="match status" value="1"/>
</dbReference>
<evidence type="ECO:0000256" key="2">
    <source>
        <dbReference type="ARBA" id="ARBA00004496"/>
    </source>
</evidence>
<sequence>MDENYKEKRAAKLGYRPQKENEYNELLPYAQYIDEESEKLFIAIKTNLVKSVLAREMRPGCALWTSRLNKYIKIYGLKFSKEDHIALVKLFYELMTISDLEPTRVNKCAFTLSQLLKKKHLLSRDDLQLEWRPLYDLCIRALDKSKSGIGMYRYFSTFESTLFTAIKNCKLYFPASATQEILDEFRSKLCPFNVDGISTAIQYLELFLPTAMKPEEAPIGYNLWLNEFMNLWEACPNAGSWENNMMWIFSGLASYQMGYVDWEPYVEGMFVRFQRCLQLPVNFKQRQLGKQFKIDTSAMAIWIICSLHKDNSTFFHLEKLMQTLESYFYPANTGRWTIKLRELLKKLTFFFVQRLHWERFKKPSWNNNVPDHFKLTDDDIDRFVNILKPCVEPAMYSRLGSQDVILTLSYLASLRPNLIIPGILDKLYASMDSLTEPHKLTSSMMAVVAVGRHMVQGTHNNYPEGPTHVIPLLMALLPGIDPNDIRKSYVTFNFIVRFVSMVPLINCSDAYNHYNNLTEEEHLLCEATAGFEDFVLQFFDKLIVWVDSSSLDFVRLEQMASNNNSKNRSESIAESAVGSLVHAVLNQCSPSIFHSALRKVYNFVADRILEVQVAGKLVAVVVRAFSMVNPKETLKVFLPYLMGAIEEALNENPNLIQDEHVDAKFLYNMMILSEVVDGKDELLPYIDPLTKILDKTLHMTCLQANQLSARILELILASLTNISTRDSRSSDQDYGTPVKDFLPIREWGKAQSIEDLKISWYVPKEKEIEAVQLLVNKYLIPELETLNQFASGDLKISRQELKCTLKIIISILSCHLLLPIWEEPAYKLVDSVLDPWAFNLIVIENGTVNMPDGSNIRKGIVNTLHRAQRKLLELDEGDTKSIQNIIHIYNIVLFNKSRNQDFELHWKSFHVAKKILEDRLHKKKQHLRHMHLERVMIQQELRIECRNCSFTLTHKQILEDLLELAVSRYSEIRISAQSKLFGMIQYFPYSFTLLTDKIKEILKMDSVENHEKFKGCLYILLGPKNSPIVARHDWDFIKEIWPLIVKSMPSEKPSIVNLIAALSDSVQKYFPTIAIKLTIPERTLRSAYDLANTKPFVCNLVEFQKFIDNGENYLKEKSLQRREAYNHTMSSLLEACENGNLHWRYNSMAISFIKNLVHFDVNYDPKVVRFFLKATINESLHIRKNAIKVLVYITIQNKSKFKKVEIDTYQMLNCQPNDRMVPGERPDNQWLMYNREKIPKTNEEWEKLKFMHNQSVGYYTWPKKLTFYAPPSEQKTAVSGQVDMTETQKEIFNFFRNEDNISQLIRYLSLEEKKGQDKFNAFRFLAFKNIFKTFEDEFLPIFLPHIERLAKDKHESSQICAAELVTAIIRGSKHWPFEKVNKMWQQILPILDSAILNMSNETLVDWVLCITMSTETRDPTMVHWLLEFLTDDPLKDPTSFVACNRLHLLCVAISQQSWRNAPIYNRMMEYFRPHLTHPYQNIRDKISLFLSVVYGKDLVFPGGAPTQGPRIEDLFKEVAPKLELLYDYLLKKSDNDALKMATDENSCDKSSECDLTLEKNREDVMRLFKIVSKFIIGSVNRVNFSPRPEFLKLIPLAAVLHNYDKDEEIPILAVNLLVVLAQSPTSEKHIPYAIEAVSEVVRCPLWSARSAISEVLPVLIFYNMATINSNKQWVLQIQDLVLQLLEDSQPEVRVEAAKVVSGLLHCQFIPAPTDLLNIFMQKARTKVKKVKTTENINKNLIIRHAGVLGLCSFINAHPYNVPDYLPSVFEALGYNLSDPQPIPATIRKTMGDFKRTHHDNWEMHKLKFTEEELSILSDLSVPPSYYV</sequence>
<dbReference type="InterPro" id="IPR055455">
    <property type="entry name" value="HEAT_PSME4"/>
</dbReference>
<keyword evidence="6" id="KW-0227">DNA damage</keyword>
<dbReference type="Pfam" id="PF16507">
    <property type="entry name" value="HEAT_PSME4_mid"/>
    <property type="match status" value="1"/>
</dbReference>
<dbReference type="RefSeq" id="XP_030762518.1">
    <property type="nucleotide sequence ID" value="XM_030906658.1"/>
</dbReference>
<proteinExistence type="inferred from homology"/>
<evidence type="ECO:0000313" key="12">
    <source>
        <dbReference type="Proteomes" id="UP000504635"/>
    </source>
</evidence>
<dbReference type="KEGG" id="soy:115887273"/>
<organism evidence="12 13">
    <name type="scientific">Sitophilus oryzae</name>
    <name type="common">Rice weevil</name>
    <name type="synonym">Curculio oryzae</name>
    <dbReference type="NCBI Taxonomy" id="7048"/>
    <lineage>
        <taxon>Eukaryota</taxon>
        <taxon>Metazoa</taxon>
        <taxon>Ecdysozoa</taxon>
        <taxon>Arthropoda</taxon>
        <taxon>Hexapoda</taxon>
        <taxon>Insecta</taxon>
        <taxon>Pterygota</taxon>
        <taxon>Neoptera</taxon>
        <taxon>Endopterygota</taxon>
        <taxon>Coleoptera</taxon>
        <taxon>Polyphaga</taxon>
        <taxon>Cucujiformia</taxon>
        <taxon>Curculionidae</taxon>
        <taxon>Dryophthorinae</taxon>
        <taxon>Sitophilus</taxon>
    </lineage>
</organism>
<dbReference type="Pfam" id="PF23096">
    <property type="entry name" value="HEAT_PSME4"/>
    <property type="match status" value="1"/>
</dbReference>
<reference evidence="13" key="1">
    <citation type="submission" date="2025-08" db="UniProtKB">
        <authorList>
            <consortium name="RefSeq"/>
        </authorList>
    </citation>
    <scope>IDENTIFICATION</scope>
    <source>
        <tissue evidence="13">Gonads</tissue>
    </source>
</reference>
<comment type="subcellular location">
    <subcellularLocation>
        <location evidence="2">Cytoplasm</location>
    </subcellularLocation>
    <subcellularLocation>
        <location evidence="1">Nucleus speckle</location>
    </subcellularLocation>
</comment>
<evidence type="ECO:0000313" key="13">
    <source>
        <dbReference type="RefSeq" id="XP_030762518.1"/>
    </source>
</evidence>
<dbReference type="InterPro" id="IPR032430">
    <property type="entry name" value="Blm10_mid"/>
</dbReference>
<dbReference type="OrthoDB" id="17907at2759"/>
<dbReference type="GO" id="GO:0070628">
    <property type="term" value="F:proteasome binding"/>
    <property type="evidence" value="ECO:0007669"/>
    <property type="project" value="InterPro"/>
</dbReference>
<dbReference type="GO" id="GO:0016607">
    <property type="term" value="C:nuclear speck"/>
    <property type="evidence" value="ECO:0007669"/>
    <property type="project" value="UniProtKB-SubCell"/>
</dbReference>
<dbReference type="GO" id="GO:0016504">
    <property type="term" value="F:peptidase activator activity"/>
    <property type="evidence" value="ECO:0007669"/>
    <property type="project" value="InterPro"/>
</dbReference>
<evidence type="ECO:0000256" key="7">
    <source>
        <dbReference type="ARBA" id="ARBA00023204"/>
    </source>
</evidence>
<evidence type="ECO:0000256" key="4">
    <source>
        <dbReference type="ARBA" id="ARBA00022490"/>
    </source>
</evidence>
<feature type="domain" description="Proteasome activator complex subunit 4 C-terminal" evidence="9">
    <location>
        <begin position="1741"/>
        <end position="1827"/>
    </location>
</feature>
<dbReference type="InterPro" id="IPR021843">
    <property type="entry name" value="PSME4_C"/>
</dbReference>
<accession>A0A6J2YF04</accession>
<dbReference type="InterPro" id="IPR016024">
    <property type="entry name" value="ARM-type_fold"/>
</dbReference>
<evidence type="ECO:0000256" key="1">
    <source>
        <dbReference type="ARBA" id="ARBA00004324"/>
    </source>
</evidence>
<feature type="domain" description="Proteasome activator complex subunit 4-like HEAT repeat-like" evidence="11">
    <location>
        <begin position="1166"/>
        <end position="1449"/>
    </location>
</feature>
<dbReference type="Proteomes" id="UP000504635">
    <property type="component" value="Unplaced"/>
</dbReference>
<evidence type="ECO:0000256" key="8">
    <source>
        <dbReference type="ARBA" id="ARBA00023242"/>
    </source>
</evidence>
<feature type="domain" description="Proteasome activator Blm10 middle HEAT repeats region" evidence="10">
    <location>
        <begin position="317"/>
        <end position="812"/>
    </location>
</feature>
<protein>
    <submittedName>
        <fullName evidence="13">Proteasome activator complex subunit 4-like</fullName>
    </submittedName>
</protein>
<name>A0A6J2YF04_SITOR</name>
<dbReference type="PANTHER" id="PTHR32170:SF3">
    <property type="entry name" value="PROTEASOME ACTIVATOR COMPLEX SUBUNIT 4"/>
    <property type="match status" value="1"/>
</dbReference>
<evidence type="ECO:0000256" key="5">
    <source>
        <dbReference type="ARBA" id="ARBA00022737"/>
    </source>
</evidence>
<dbReference type="InParanoid" id="A0A6J2YF04"/>
<keyword evidence="8" id="KW-0539">Nucleus</keyword>
<keyword evidence="4" id="KW-0963">Cytoplasm</keyword>
<keyword evidence="5" id="KW-0677">Repeat</keyword>
<dbReference type="GO" id="GO:0005829">
    <property type="term" value="C:cytosol"/>
    <property type="evidence" value="ECO:0007669"/>
    <property type="project" value="TreeGrafter"/>
</dbReference>
<evidence type="ECO:0000259" key="10">
    <source>
        <dbReference type="Pfam" id="PF16507"/>
    </source>
</evidence>
<dbReference type="GO" id="GO:0006281">
    <property type="term" value="P:DNA repair"/>
    <property type="evidence" value="ECO:0007669"/>
    <property type="project" value="UniProtKB-KW"/>
</dbReference>
<keyword evidence="7" id="KW-0234">DNA repair</keyword>